<dbReference type="EMBL" id="OJIN01000110">
    <property type="protein sequence ID" value="SPD73815.1"/>
    <property type="molecule type" value="Genomic_DNA"/>
</dbReference>
<evidence type="ECO:0000313" key="2">
    <source>
        <dbReference type="EMBL" id="SPD73815.1"/>
    </source>
</evidence>
<proteinExistence type="predicted"/>
<evidence type="ECO:0000256" key="1">
    <source>
        <dbReference type="SAM" id="MobiDB-lite"/>
    </source>
</evidence>
<protein>
    <recommendedName>
        <fullName evidence="3">DUF2635 domain-containing protein</fullName>
    </recommendedName>
</protein>
<feature type="region of interest" description="Disordered" evidence="1">
    <location>
        <begin position="51"/>
        <end position="70"/>
    </location>
</feature>
<evidence type="ECO:0008006" key="3">
    <source>
        <dbReference type="Google" id="ProtNLM"/>
    </source>
</evidence>
<accession>A0A445MWH7</accession>
<gene>
    <name evidence="2" type="ORF">PITCH_A1980018</name>
</gene>
<organism evidence="2">
    <name type="scientific">uncultured Desulfobacterium sp</name>
    <dbReference type="NCBI Taxonomy" id="201089"/>
    <lineage>
        <taxon>Bacteria</taxon>
        <taxon>Pseudomonadati</taxon>
        <taxon>Thermodesulfobacteriota</taxon>
        <taxon>Desulfobacteria</taxon>
        <taxon>Desulfobacterales</taxon>
        <taxon>Desulfobacteriaceae</taxon>
        <taxon>Desulfobacterium</taxon>
        <taxon>environmental samples</taxon>
    </lineage>
</organism>
<name>A0A445MWH7_9BACT</name>
<sequence>MKKIFVKPANAGLKIRMPGTGAVLPADGAEVPNSSFWLRRIADGDVVGANDYSPVQENSKVPIQKKEGGK</sequence>
<dbReference type="AlphaFoldDB" id="A0A445MWH7"/>
<dbReference type="InterPro" id="IPR024400">
    <property type="entry name" value="DUF2635"/>
</dbReference>
<reference evidence="2" key="1">
    <citation type="submission" date="2018-01" db="EMBL/GenBank/DDBJ databases">
        <authorList>
            <person name="Regsiter A."/>
            <person name="William W."/>
        </authorList>
    </citation>
    <scope>NUCLEOTIDE SEQUENCE</scope>
    <source>
        <strain evidence="2">TRIP AH-1</strain>
    </source>
</reference>
<dbReference type="Pfam" id="PF10948">
    <property type="entry name" value="DUF2635"/>
    <property type="match status" value="1"/>
</dbReference>